<name>A0A7M7Q358_NASVI</name>
<dbReference type="EnsemblMetazoa" id="XM_031925300">
    <property type="protein sequence ID" value="XP_031781160"/>
    <property type="gene ID" value="LOC116416504"/>
</dbReference>
<dbReference type="InParanoid" id="A0A7M7Q358"/>
<dbReference type="Proteomes" id="UP000002358">
    <property type="component" value="Unassembled WGS sequence"/>
</dbReference>
<dbReference type="KEGG" id="nvi:116416504"/>
<keyword evidence="2" id="KW-1185">Reference proteome</keyword>
<dbReference type="AlphaFoldDB" id="A0A7M7Q358"/>
<dbReference type="GeneID" id="116416504"/>
<dbReference type="RefSeq" id="XP_031781160.1">
    <property type="nucleotide sequence ID" value="XM_031925300.2"/>
</dbReference>
<evidence type="ECO:0000313" key="2">
    <source>
        <dbReference type="Proteomes" id="UP000002358"/>
    </source>
</evidence>
<evidence type="ECO:0000313" key="1">
    <source>
        <dbReference type="EnsemblMetazoa" id="XP_031781160"/>
    </source>
</evidence>
<proteinExistence type="predicted"/>
<reference evidence="1" key="1">
    <citation type="submission" date="2021-01" db="UniProtKB">
        <authorList>
            <consortium name="EnsemblMetazoa"/>
        </authorList>
    </citation>
    <scope>IDENTIFICATION</scope>
</reference>
<accession>A0A7M7Q358</accession>
<protein>
    <submittedName>
        <fullName evidence="1">Uncharacterized protein</fullName>
    </submittedName>
</protein>
<organism evidence="1 2">
    <name type="scientific">Nasonia vitripennis</name>
    <name type="common">Parasitic wasp</name>
    <dbReference type="NCBI Taxonomy" id="7425"/>
    <lineage>
        <taxon>Eukaryota</taxon>
        <taxon>Metazoa</taxon>
        <taxon>Ecdysozoa</taxon>
        <taxon>Arthropoda</taxon>
        <taxon>Hexapoda</taxon>
        <taxon>Insecta</taxon>
        <taxon>Pterygota</taxon>
        <taxon>Neoptera</taxon>
        <taxon>Endopterygota</taxon>
        <taxon>Hymenoptera</taxon>
        <taxon>Apocrita</taxon>
        <taxon>Proctotrupomorpha</taxon>
        <taxon>Chalcidoidea</taxon>
        <taxon>Pteromalidae</taxon>
        <taxon>Pteromalinae</taxon>
        <taxon>Nasonia</taxon>
    </lineage>
</organism>
<sequence>MDCPQNAMNIDDRIQDLIIKKLLINENYSFIYDSRHVHHGYTPSIDSFFTMIRNETQKEVNIDKTAKSDIEDNSGMHDKVIPETNDDLQKMRKINVTSLKCSNEFAQPLFFTKMVRPEPRI</sequence>